<name>A0ABM7NT86_9VIRU</name>
<feature type="compositionally biased region" description="Acidic residues" evidence="1">
    <location>
        <begin position="57"/>
        <end position="85"/>
    </location>
</feature>
<feature type="compositionally biased region" description="Basic residues" evidence="1">
    <location>
        <begin position="147"/>
        <end position="157"/>
    </location>
</feature>
<evidence type="ECO:0000313" key="2">
    <source>
        <dbReference type="EMBL" id="BCS83363.1"/>
    </source>
</evidence>
<feature type="region of interest" description="Disordered" evidence="1">
    <location>
        <begin position="145"/>
        <end position="229"/>
    </location>
</feature>
<dbReference type="GeneID" id="80558568"/>
<feature type="compositionally biased region" description="Basic residues" evidence="1">
    <location>
        <begin position="38"/>
        <end position="53"/>
    </location>
</feature>
<feature type="compositionally biased region" description="Basic and acidic residues" evidence="1">
    <location>
        <begin position="1"/>
        <end position="12"/>
    </location>
</feature>
<organism evidence="2 3">
    <name type="scientific">Cotonvirus japonicus</name>
    <dbReference type="NCBI Taxonomy" id="2811091"/>
    <lineage>
        <taxon>Viruses</taxon>
        <taxon>Varidnaviria</taxon>
        <taxon>Bamfordvirae</taxon>
        <taxon>Nucleocytoviricota</taxon>
        <taxon>Megaviricetes</taxon>
        <taxon>Imitervirales</taxon>
        <taxon>Mimiviridae</taxon>
        <taxon>Megamimivirinae</taxon>
        <taxon>Cotonvirus</taxon>
        <taxon>Cotonvirus japonicum</taxon>
    </lineage>
</organism>
<dbReference type="RefSeq" id="YP_010841971.1">
    <property type="nucleotide sequence ID" value="NC_079139.1"/>
</dbReference>
<protein>
    <submittedName>
        <fullName evidence="2">Uncharacterized protein</fullName>
    </submittedName>
</protein>
<evidence type="ECO:0000313" key="3">
    <source>
        <dbReference type="Proteomes" id="UP001321479"/>
    </source>
</evidence>
<feature type="compositionally biased region" description="Basic and acidic residues" evidence="1">
    <location>
        <begin position="216"/>
        <end position="229"/>
    </location>
</feature>
<dbReference type="Proteomes" id="UP001321479">
    <property type="component" value="Segment"/>
</dbReference>
<proteinExistence type="predicted"/>
<accession>A0ABM7NT86</accession>
<keyword evidence="3" id="KW-1185">Reference proteome</keyword>
<feature type="compositionally biased region" description="Acidic residues" evidence="1">
    <location>
        <begin position="19"/>
        <end position="32"/>
    </location>
</feature>
<evidence type="ECO:0000256" key="1">
    <source>
        <dbReference type="SAM" id="MobiDB-lite"/>
    </source>
</evidence>
<reference evidence="2 3" key="1">
    <citation type="submission" date="2021-02" db="EMBL/GenBank/DDBJ databases">
        <title>Cotonvirus japonicus, which uses Golgi apparatus of host cells for its virion factory, phylogenetically links tailed tupanvirus and icosahedral mimivirus.</title>
        <authorList>
            <person name="Takahashi H."/>
            <person name="Fukaya S."/>
            <person name="Song C."/>
            <person name="Murata K."/>
            <person name="Takemura M."/>
        </authorList>
    </citation>
    <scope>NUCLEOTIDE SEQUENCE [LARGE SCALE GENOMIC DNA]</scope>
</reference>
<feature type="region of interest" description="Disordered" evidence="1">
    <location>
        <begin position="1"/>
        <end position="85"/>
    </location>
</feature>
<sequence length="229" mass="25735">MARTKKTQETNSRRKKVQDEDEENVSEEEQIEEEPKSRKLGKRQSNKKDKKSKKSESEDDEDKLSDLDVEGIEVDDDPIETSENDEIIKTPKKNNYVKIKIDPSTPIGELKVDEVLLYLQDKGEQTLNPQLKHGARNLLNQLLGRNPNRRFGSKRGGGHPSSSGRGNFVPRGGRFNANTSGRGGPMTRGRDSSQSGVYGQGRGGSRLGQVAPGRRNYQEEHQEDVYEDN</sequence>
<dbReference type="EMBL" id="AP024483">
    <property type="protein sequence ID" value="BCS83363.1"/>
    <property type="molecule type" value="Genomic_DNA"/>
</dbReference>